<accession>A0A382WKF2</accession>
<name>A0A382WKF2_9ZZZZ</name>
<evidence type="ECO:0000313" key="1">
    <source>
        <dbReference type="EMBL" id="SVD59084.1"/>
    </source>
</evidence>
<proteinExistence type="predicted"/>
<feature type="non-terminal residue" evidence="1">
    <location>
        <position position="28"/>
    </location>
</feature>
<protein>
    <submittedName>
        <fullName evidence="1">Uncharacterized protein</fullName>
    </submittedName>
</protein>
<sequence length="28" mass="3204">MKAYVGTAKRDGVENQKPKWLLKVRDTA</sequence>
<organism evidence="1">
    <name type="scientific">marine metagenome</name>
    <dbReference type="NCBI Taxonomy" id="408172"/>
    <lineage>
        <taxon>unclassified sequences</taxon>
        <taxon>metagenomes</taxon>
        <taxon>ecological metagenomes</taxon>
    </lineage>
</organism>
<dbReference type="EMBL" id="UINC01160437">
    <property type="protein sequence ID" value="SVD59084.1"/>
    <property type="molecule type" value="Genomic_DNA"/>
</dbReference>
<reference evidence="1" key="1">
    <citation type="submission" date="2018-05" db="EMBL/GenBank/DDBJ databases">
        <authorList>
            <person name="Lanie J.A."/>
            <person name="Ng W.-L."/>
            <person name="Kazmierczak K.M."/>
            <person name="Andrzejewski T.M."/>
            <person name="Davidsen T.M."/>
            <person name="Wayne K.J."/>
            <person name="Tettelin H."/>
            <person name="Glass J.I."/>
            <person name="Rusch D."/>
            <person name="Podicherti R."/>
            <person name="Tsui H.-C.T."/>
            <person name="Winkler M.E."/>
        </authorList>
    </citation>
    <scope>NUCLEOTIDE SEQUENCE</scope>
</reference>
<dbReference type="AlphaFoldDB" id="A0A382WKF2"/>
<gene>
    <name evidence="1" type="ORF">METZ01_LOCUS411938</name>
</gene>